<evidence type="ECO:0000256" key="2">
    <source>
        <dbReference type="ARBA" id="ARBA00023043"/>
    </source>
</evidence>
<feature type="compositionally biased region" description="Polar residues" evidence="5">
    <location>
        <begin position="477"/>
        <end position="491"/>
    </location>
</feature>
<dbReference type="SUPFAM" id="SSF48403">
    <property type="entry name" value="Ankyrin repeat"/>
    <property type="match status" value="1"/>
</dbReference>
<feature type="region of interest" description="Disordered" evidence="5">
    <location>
        <begin position="13"/>
        <end position="41"/>
    </location>
</feature>
<organism evidence="6 7">
    <name type="scientific">Rotaria sordida</name>
    <dbReference type="NCBI Taxonomy" id="392033"/>
    <lineage>
        <taxon>Eukaryota</taxon>
        <taxon>Metazoa</taxon>
        <taxon>Spiralia</taxon>
        <taxon>Gnathifera</taxon>
        <taxon>Rotifera</taxon>
        <taxon>Eurotatoria</taxon>
        <taxon>Bdelloidea</taxon>
        <taxon>Philodinida</taxon>
        <taxon>Philodinidae</taxon>
        <taxon>Rotaria</taxon>
    </lineage>
</organism>
<keyword evidence="4" id="KW-0175">Coiled coil</keyword>
<evidence type="ECO:0000313" key="7">
    <source>
        <dbReference type="Proteomes" id="UP000663864"/>
    </source>
</evidence>
<dbReference type="Proteomes" id="UP000663864">
    <property type="component" value="Unassembled WGS sequence"/>
</dbReference>
<feature type="region of interest" description="Disordered" evidence="5">
    <location>
        <begin position="318"/>
        <end position="397"/>
    </location>
</feature>
<feature type="compositionally biased region" description="Low complexity" evidence="5">
    <location>
        <begin position="13"/>
        <end position="27"/>
    </location>
</feature>
<feature type="repeat" description="ANK" evidence="3">
    <location>
        <begin position="90"/>
        <end position="122"/>
    </location>
</feature>
<proteinExistence type="predicted"/>
<dbReference type="InterPro" id="IPR036770">
    <property type="entry name" value="Ankyrin_rpt-contain_sf"/>
</dbReference>
<dbReference type="Gene3D" id="1.25.40.20">
    <property type="entry name" value="Ankyrin repeat-containing domain"/>
    <property type="match status" value="2"/>
</dbReference>
<feature type="coiled-coil region" evidence="4">
    <location>
        <begin position="1215"/>
        <end position="1242"/>
    </location>
</feature>
<feature type="coiled-coil region" evidence="4">
    <location>
        <begin position="796"/>
        <end position="917"/>
    </location>
</feature>
<dbReference type="EMBL" id="CAJNOT010003882">
    <property type="protein sequence ID" value="CAF1404544.1"/>
    <property type="molecule type" value="Genomic_DNA"/>
</dbReference>
<keyword evidence="1" id="KW-0677">Repeat</keyword>
<feature type="region of interest" description="Disordered" evidence="5">
    <location>
        <begin position="731"/>
        <end position="786"/>
    </location>
</feature>
<feature type="repeat" description="ANK" evidence="3">
    <location>
        <begin position="164"/>
        <end position="197"/>
    </location>
</feature>
<feature type="region of interest" description="Disordered" evidence="5">
    <location>
        <begin position="477"/>
        <end position="516"/>
    </location>
</feature>
<dbReference type="Pfam" id="PF12796">
    <property type="entry name" value="Ank_2"/>
    <property type="match status" value="1"/>
</dbReference>
<feature type="compositionally biased region" description="Polar residues" evidence="5">
    <location>
        <begin position="364"/>
        <end position="376"/>
    </location>
</feature>
<feature type="region of interest" description="Disordered" evidence="5">
    <location>
        <begin position="412"/>
        <end position="454"/>
    </location>
</feature>
<dbReference type="PANTHER" id="PTHR24173">
    <property type="entry name" value="ANKYRIN REPEAT CONTAINING"/>
    <property type="match status" value="1"/>
</dbReference>
<feature type="repeat" description="ANK" evidence="3">
    <location>
        <begin position="198"/>
        <end position="230"/>
    </location>
</feature>
<evidence type="ECO:0000256" key="4">
    <source>
        <dbReference type="SAM" id="Coils"/>
    </source>
</evidence>
<dbReference type="PANTHER" id="PTHR24173:SF74">
    <property type="entry name" value="ANKYRIN REPEAT DOMAIN-CONTAINING PROTEIN 16"/>
    <property type="match status" value="1"/>
</dbReference>
<sequence>MPKFLSRLFSGSSFRSSSFRGSQTSLSDTHSPSKTSSNIRTTSSLENLASYHVTPKELEKNKLHKAAWEGNLKKVQHLARPGQINLKDSQKRTPLHLAVVKGHIDIVRYLVEEGAKLDVVDNEQRTPLIKAILSGVQNIKRNYQICEILVNGGADKSINSVDKHGRTALHYAIDFGNEHLVGLFLSNENCDPNFKDHDQMTPLHLAIKRNSSAIVRLLLSDQHDQQADPNIVNRFGQTPLHLAASVGYVDIIRIILLSNLNEPCDPTILDSQQLTAYELAKNNHHEICAKLIEEYQEKWLKTTPKRLLSTSFNEQSSIKATSSISMHPKANLQRDNDATSEDSSSMSTNKPSKPSPKRIPRASDQWSDDTGLSGSDNKPVLHGLIKNNPLQPHVTQTNTANSTLSSLVQNNPIQKNSKRPAPTAQRTQSSTIFGIQPAFDRKDSDNTSTSISTEKLTKPVQQILEKKPVNILPKQVSNTRSWSDDTITTPIEQIKKSERHSETWDSSTSDDDNLAISKPQHVSNILQKTLPFSLSKDDLNESDSDNNSVDTEIRNFNITKPSNEPTIQKLVNTKIGDGYKVIGPTKIQSPVSEDSSWTTTSAKINKEPIIQTTTTNTKGIVNLVQQMKTDESTWDDSQTLSHNLKQSKDLSQIQTKGIENLIKQTKTDESTWDDSHLLSHSLKQSKDSSKIQTKGIENLVKIMDTIVQTKSSNRPTSSNIIGKLITTSMFERPDSRESQSTLHEIDNDEDYEQSWKKKTEQVPVSSMKDHASKKIPHSSLPYDTNNLRGSISSTKSSFSDLQINELKENIKKLERNQEDTQELKRQLKDMENKKNNFEKLYKENDQMLRHIETKLEQEKTEKQRLEWTTNNLNTELQNIKQKLQLLEDEKDLLNQRCNTLKEERDKHDEKLRILQANNLPTTIKSSYHDDDNIDKIQSRHREELRLLSSENDDLHNRTKQLESDLDLHKESLDVTVHYKIKLEKALEEKTFYQHELDRLKHEKNLIEEEKFEYKTKYNSLQDEIRLILLDRSKLEQNLTSELHEHIQEKHRTTNDQQKYRIEIEQLNMKLNDAETRLHLLQTQNETLLISKDQDIKNEYETLSQRLQQIESNKLNAEQHYHNQHNEITNKQQILNQPSLTHTSNNQDKHSHSLSSCQNCNTFQRYYEQEREYRLQTEKDNERLRDTVSYQKQYQYLNKPFLLQQQNNENYLVENSKKIRNDTDRVKSELNRLRQDFDKLISNYDPINNFQQQQQQTQLNSQIDIFRQFYENDFRQRQLLMSKLIPTLKSSLTQNYHKLSSPNLNHNHSFNETSTTYTNNRLLSERLDKAIHTSLADQRLLNIKQIPAIPRQASSLLTINTINNNNNNNNSLISPYEFLRERYHV</sequence>
<comment type="caution">
    <text evidence="6">The sequence shown here is derived from an EMBL/GenBank/DDBJ whole genome shotgun (WGS) entry which is preliminary data.</text>
</comment>
<dbReference type="InterPro" id="IPR002110">
    <property type="entry name" value="Ankyrin_rpt"/>
</dbReference>
<dbReference type="Pfam" id="PF00023">
    <property type="entry name" value="Ank"/>
    <property type="match status" value="1"/>
</dbReference>
<evidence type="ECO:0000313" key="6">
    <source>
        <dbReference type="EMBL" id="CAF1404544.1"/>
    </source>
</evidence>
<feature type="compositionally biased region" description="Basic and acidic residues" evidence="5">
    <location>
        <begin position="493"/>
        <end position="503"/>
    </location>
</feature>
<evidence type="ECO:0000256" key="5">
    <source>
        <dbReference type="SAM" id="MobiDB-lite"/>
    </source>
</evidence>
<feature type="compositionally biased region" description="Polar residues" evidence="5">
    <location>
        <begin position="388"/>
        <end position="397"/>
    </location>
</feature>
<dbReference type="Pfam" id="PF13857">
    <property type="entry name" value="Ank_5"/>
    <property type="match status" value="1"/>
</dbReference>
<evidence type="ECO:0000256" key="1">
    <source>
        <dbReference type="ARBA" id="ARBA00022737"/>
    </source>
</evidence>
<feature type="repeat" description="ANK" evidence="3">
    <location>
        <begin position="235"/>
        <end position="256"/>
    </location>
</feature>
<accession>A0A815LB10</accession>
<dbReference type="PROSITE" id="PS50088">
    <property type="entry name" value="ANK_REPEAT"/>
    <property type="match status" value="4"/>
</dbReference>
<dbReference type="PROSITE" id="PS50297">
    <property type="entry name" value="ANK_REP_REGION"/>
    <property type="match status" value="3"/>
</dbReference>
<feature type="compositionally biased region" description="Polar residues" evidence="5">
    <location>
        <begin position="28"/>
        <end position="41"/>
    </location>
</feature>
<keyword evidence="2 3" id="KW-0040">ANK repeat</keyword>
<name>A0A815LB10_9BILA</name>
<dbReference type="SMART" id="SM00248">
    <property type="entry name" value="ANK"/>
    <property type="match status" value="5"/>
</dbReference>
<protein>
    <submittedName>
        <fullName evidence="6">Uncharacterized protein</fullName>
    </submittedName>
</protein>
<gene>
    <name evidence="6" type="ORF">ZHD862_LOCUS33281</name>
</gene>
<feature type="coiled-coil region" evidence="4">
    <location>
        <begin position="944"/>
        <end position="1126"/>
    </location>
</feature>
<evidence type="ECO:0000256" key="3">
    <source>
        <dbReference type="PROSITE-ProRule" id="PRU00023"/>
    </source>
</evidence>
<feature type="compositionally biased region" description="Polar residues" evidence="5">
    <location>
        <begin position="424"/>
        <end position="433"/>
    </location>
</feature>
<reference evidence="6" key="1">
    <citation type="submission" date="2021-02" db="EMBL/GenBank/DDBJ databases">
        <authorList>
            <person name="Nowell W R."/>
        </authorList>
    </citation>
    <scope>NUCLEOTIDE SEQUENCE</scope>
</reference>